<dbReference type="Proteomes" id="UP001628874">
    <property type="component" value="Unassembled WGS sequence"/>
</dbReference>
<evidence type="ECO:0000313" key="1">
    <source>
        <dbReference type="EMBL" id="MFL9461424.1"/>
    </source>
</evidence>
<keyword evidence="2" id="KW-1185">Reference proteome</keyword>
<evidence type="ECO:0000313" key="2">
    <source>
        <dbReference type="Proteomes" id="UP001628874"/>
    </source>
</evidence>
<organism evidence="1 2">
    <name type="scientific">Scytonema tolypothrichoides VB-61278_2</name>
    <dbReference type="NCBI Taxonomy" id="3232314"/>
    <lineage>
        <taxon>Bacteria</taxon>
        <taxon>Bacillati</taxon>
        <taxon>Cyanobacteriota</taxon>
        <taxon>Cyanophyceae</taxon>
        <taxon>Nostocales</taxon>
        <taxon>Scytonemataceae</taxon>
        <taxon>Scytonema</taxon>
    </lineage>
</organism>
<protein>
    <submittedName>
        <fullName evidence="1">Uncharacterized protein</fullName>
    </submittedName>
</protein>
<sequence>MPKQVSCDRYIVLKEVAIAPPPKDIKSHLRLGIERSALGDR</sequence>
<accession>A0ABW8WKD9</accession>
<comment type="caution">
    <text evidence="1">The sequence shown here is derived from an EMBL/GenBank/DDBJ whole genome shotgun (WGS) entry which is preliminary data.</text>
</comment>
<dbReference type="RefSeq" id="WP_272900112.1">
    <property type="nucleotide sequence ID" value="NZ_JBFQGM010000004.1"/>
</dbReference>
<proteinExistence type="predicted"/>
<gene>
    <name evidence="1" type="ORF">AB0759_12375</name>
</gene>
<name>A0ABW8WKD9_9CYAN</name>
<reference evidence="1 2" key="1">
    <citation type="submission" date="2024-07" db="EMBL/GenBank/DDBJ databases">
        <authorList>
            <person name="Tripathy S."/>
        </authorList>
    </citation>
    <scope>NUCLEOTIDE SEQUENCE [LARGE SCALE GENOMIC DNA]</scope>
    <source>
        <strain evidence="1 2">VB-61278_2</strain>
    </source>
</reference>
<dbReference type="EMBL" id="JBFQGM010000004">
    <property type="protein sequence ID" value="MFL9461424.1"/>
    <property type="molecule type" value="Genomic_DNA"/>
</dbReference>